<evidence type="ECO:0000313" key="2">
    <source>
        <dbReference type="Proteomes" id="UP000179786"/>
    </source>
</evidence>
<organism evidence="1 2">
    <name type="scientific">Pseudoalteromonas amylolytica</name>
    <dbReference type="NCBI Taxonomy" id="1859457"/>
    <lineage>
        <taxon>Bacteria</taxon>
        <taxon>Pseudomonadati</taxon>
        <taxon>Pseudomonadota</taxon>
        <taxon>Gammaproteobacteria</taxon>
        <taxon>Alteromonadales</taxon>
        <taxon>Pseudoalteromonadaceae</taxon>
        <taxon>Pseudoalteromonas</taxon>
    </lineage>
</organism>
<dbReference type="EMBL" id="MKJU01000038">
    <property type="protein sequence ID" value="OHU86461.1"/>
    <property type="molecule type" value="Genomic_DNA"/>
</dbReference>
<accession>A0A1S1MP15</accession>
<proteinExistence type="predicted"/>
<reference evidence="1 2" key="1">
    <citation type="submission" date="2016-09" db="EMBL/GenBank/DDBJ databases">
        <title>Pseudoalteromonas amylolytica sp. nov., isolated from the surface seawater.</title>
        <authorList>
            <person name="Wu Y.-H."/>
            <person name="Cheng H."/>
            <person name="Jin X.-B."/>
            <person name="Wang C.-S."/>
            <person name="Xu X.-W."/>
        </authorList>
    </citation>
    <scope>NUCLEOTIDE SEQUENCE [LARGE SCALE GENOMIC DNA]</scope>
    <source>
        <strain evidence="1 2">JW1</strain>
    </source>
</reference>
<comment type="caution">
    <text evidence="1">The sequence shown here is derived from an EMBL/GenBank/DDBJ whole genome shotgun (WGS) entry which is preliminary data.</text>
</comment>
<dbReference type="OrthoDB" id="6315958at2"/>
<sequence length="181" mass="20112">MIELNGLLVAPLMMTTLVGKLTFQAPTTEFYYAREAGVVVESVFEPGNIVQKGDVILKYLTELDRETLQQLNVNQEGFVDYVRRASEQGGSYSSGDILAKISSNTSMGVLLVEGPVFQDASKLKQLWTCLNGLKKRVVVDGVHDNQILLSIKLSESDYSNKVWYQNESQVTLSTNERPCAQ</sequence>
<dbReference type="RefSeq" id="WP_139158583.1">
    <property type="nucleotide sequence ID" value="NZ_MKJU01000038.1"/>
</dbReference>
<evidence type="ECO:0008006" key="3">
    <source>
        <dbReference type="Google" id="ProtNLM"/>
    </source>
</evidence>
<dbReference type="Proteomes" id="UP000179786">
    <property type="component" value="Unassembled WGS sequence"/>
</dbReference>
<name>A0A1S1MP15_9GAMM</name>
<gene>
    <name evidence="1" type="ORF">BET10_01820</name>
</gene>
<dbReference type="AlphaFoldDB" id="A0A1S1MP15"/>
<protein>
    <recommendedName>
        <fullName evidence="3">Membrane fusion protein biotin-lipoyl like domain-containing protein</fullName>
    </recommendedName>
</protein>
<keyword evidence="2" id="KW-1185">Reference proteome</keyword>
<evidence type="ECO:0000313" key="1">
    <source>
        <dbReference type="EMBL" id="OHU86461.1"/>
    </source>
</evidence>